<dbReference type="Pfam" id="PF01118">
    <property type="entry name" value="Semialdhyde_dh"/>
    <property type="match status" value="1"/>
</dbReference>
<evidence type="ECO:0000256" key="7">
    <source>
        <dbReference type="HAMAP-Rule" id="MF_00150"/>
    </source>
</evidence>
<organism evidence="10 11">
    <name type="scientific">Methanosalsum zhilinae (strain DSM 4017 / NBRC 107636 / OCM 62 / WeN5)</name>
    <name type="common">Methanohalophilus zhilinae</name>
    <dbReference type="NCBI Taxonomy" id="679901"/>
    <lineage>
        <taxon>Archaea</taxon>
        <taxon>Methanobacteriati</taxon>
        <taxon>Methanobacteriota</taxon>
        <taxon>Stenosarchaea group</taxon>
        <taxon>Methanomicrobia</taxon>
        <taxon>Methanosarcinales</taxon>
        <taxon>Methanosarcinaceae</taxon>
        <taxon>Methanosalsum</taxon>
    </lineage>
</organism>
<dbReference type="STRING" id="679901.Mzhil_0823"/>
<dbReference type="CDD" id="cd23934">
    <property type="entry name" value="AGPR_1_C"/>
    <property type="match status" value="1"/>
</dbReference>
<evidence type="ECO:0000256" key="8">
    <source>
        <dbReference type="PROSITE-ProRule" id="PRU10010"/>
    </source>
</evidence>
<dbReference type="GO" id="GO:0051287">
    <property type="term" value="F:NAD binding"/>
    <property type="evidence" value="ECO:0007669"/>
    <property type="project" value="InterPro"/>
</dbReference>
<keyword evidence="2 7" id="KW-0055">Arginine biosynthesis</keyword>
<dbReference type="InterPro" id="IPR036291">
    <property type="entry name" value="NAD(P)-bd_dom_sf"/>
</dbReference>
<comment type="catalytic activity">
    <reaction evidence="6 7">
        <text>N-acetyl-L-glutamate 5-semialdehyde + phosphate + NADP(+) = N-acetyl-L-glutamyl 5-phosphate + NADPH + H(+)</text>
        <dbReference type="Rhea" id="RHEA:21588"/>
        <dbReference type="ChEBI" id="CHEBI:15378"/>
        <dbReference type="ChEBI" id="CHEBI:29123"/>
        <dbReference type="ChEBI" id="CHEBI:43474"/>
        <dbReference type="ChEBI" id="CHEBI:57783"/>
        <dbReference type="ChEBI" id="CHEBI:57936"/>
        <dbReference type="ChEBI" id="CHEBI:58349"/>
        <dbReference type="EC" id="1.2.1.38"/>
    </reaction>
</comment>
<dbReference type="SMART" id="SM00859">
    <property type="entry name" value="Semialdhyde_dh"/>
    <property type="match status" value="1"/>
</dbReference>
<accession>F7XKY7</accession>
<evidence type="ECO:0000256" key="6">
    <source>
        <dbReference type="ARBA" id="ARBA00050557"/>
    </source>
</evidence>
<dbReference type="EC" id="1.2.1.38" evidence="7"/>
<dbReference type="Proteomes" id="UP000006622">
    <property type="component" value="Chromosome"/>
</dbReference>
<dbReference type="FunFam" id="3.30.360.10:FF:000014">
    <property type="entry name" value="N-acetyl-gamma-glutamyl-phosphate reductase"/>
    <property type="match status" value="1"/>
</dbReference>
<evidence type="ECO:0000256" key="3">
    <source>
        <dbReference type="ARBA" id="ARBA00022605"/>
    </source>
</evidence>
<dbReference type="PROSITE" id="PS01224">
    <property type="entry name" value="ARGC"/>
    <property type="match status" value="1"/>
</dbReference>
<feature type="domain" description="Semialdehyde dehydrogenase NAD-binding" evidence="9">
    <location>
        <begin position="3"/>
        <end position="138"/>
    </location>
</feature>
<proteinExistence type="inferred from homology"/>
<gene>
    <name evidence="7" type="primary">argC</name>
    <name evidence="10" type="ordered locus">Mzhil_0823</name>
</gene>
<feature type="active site" evidence="7 8">
    <location>
        <position position="145"/>
    </location>
</feature>
<dbReference type="GO" id="GO:0005737">
    <property type="term" value="C:cytoplasm"/>
    <property type="evidence" value="ECO:0007669"/>
    <property type="project" value="UniProtKB-SubCell"/>
</dbReference>
<evidence type="ECO:0000256" key="4">
    <source>
        <dbReference type="ARBA" id="ARBA00022857"/>
    </source>
</evidence>
<sequence>MLDAGIIGGSGYTGGELIRLLYNHPDVNVKVATSRSFSDRKVSDVHKHLKGFTDICFQNLTPQKVKSECDVIFVAVPHGASMNVIPEIVDENTRVIDLSADYRLDTRVFESVYGMVHKDPRKAPYGLVELHPEVADENFVANPGCYPTGAILSAAPLASNKLIETAIFDSKSGITGAGISPSKTSHYPNLAENIVAYKLTTHRHKAEIVQELERLDHNINNISFTPHVIPSIRGILTTSHLFLKEDMEYDEVMSIYQQFYKNNKFIRMVEGVPSLGGVRGSNFCDIGFEMDSENRRLVVISAIDNLVKGASGQAIQNMNLMCGFEETTGLWVSGISP</sequence>
<dbReference type="GeneID" id="10822444"/>
<evidence type="ECO:0000313" key="11">
    <source>
        <dbReference type="Proteomes" id="UP000006622"/>
    </source>
</evidence>
<dbReference type="GO" id="GO:0006526">
    <property type="term" value="P:L-arginine biosynthetic process"/>
    <property type="evidence" value="ECO:0007669"/>
    <property type="project" value="UniProtKB-UniRule"/>
</dbReference>
<evidence type="ECO:0000256" key="5">
    <source>
        <dbReference type="ARBA" id="ARBA00023002"/>
    </source>
</evidence>
<dbReference type="InterPro" id="IPR058924">
    <property type="entry name" value="AGPR_dimerisation_dom"/>
</dbReference>
<name>F7XKY7_METZD</name>
<dbReference type="NCBIfam" id="TIGR01850">
    <property type="entry name" value="argC"/>
    <property type="match status" value="1"/>
</dbReference>
<evidence type="ECO:0000256" key="1">
    <source>
        <dbReference type="ARBA" id="ARBA00004862"/>
    </source>
</evidence>
<dbReference type="GO" id="GO:0070401">
    <property type="term" value="F:NADP+ binding"/>
    <property type="evidence" value="ECO:0007669"/>
    <property type="project" value="InterPro"/>
</dbReference>
<comment type="pathway">
    <text evidence="1 7">Amino-acid biosynthesis; L-arginine biosynthesis; N(2)-acetyl-L-ornithine from L-glutamate: step 3/4.</text>
</comment>
<dbReference type="InterPro" id="IPR050085">
    <property type="entry name" value="AGPR"/>
</dbReference>
<keyword evidence="5 7" id="KW-0560">Oxidoreductase</keyword>
<dbReference type="OrthoDB" id="372053at2157"/>
<dbReference type="GO" id="GO:0003942">
    <property type="term" value="F:N-acetyl-gamma-glutamyl-phosphate reductase activity"/>
    <property type="evidence" value="ECO:0007669"/>
    <property type="project" value="UniProtKB-UniRule"/>
</dbReference>
<dbReference type="PANTHER" id="PTHR32338">
    <property type="entry name" value="N-ACETYL-GAMMA-GLUTAMYL-PHOSPHATE REDUCTASE, CHLOROPLASTIC-RELATED-RELATED"/>
    <property type="match status" value="1"/>
</dbReference>
<dbReference type="SUPFAM" id="SSF51735">
    <property type="entry name" value="NAD(P)-binding Rossmann-fold domains"/>
    <property type="match status" value="1"/>
</dbReference>
<keyword evidence="11" id="KW-1185">Reference proteome</keyword>
<dbReference type="Gene3D" id="3.30.360.10">
    <property type="entry name" value="Dihydrodipicolinate Reductase, domain 2"/>
    <property type="match status" value="1"/>
</dbReference>
<reference evidence="10" key="1">
    <citation type="submission" date="2010-07" db="EMBL/GenBank/DDBJ databases">
        <title>The complete genome of Methanosalsum zhilinae DSM 4017.</title>
        <authorList>
            <consortium name="US DOE Joint Genome Institute (JGI-PGF)"/>
            <person name="Lucas S."/>
            <person name="Copeland A."/>
            <person name="Lapidus A."/>
            <person name="Glavina del Rio T."/>
            <person name="Dalin E."/>
            <person name="Tice H."/>
            <person name="Bruce D."/>
            <person name="Goodwin L."/>
            <person name="Pitluck S."/>
            <person name="Kyrpides N."/>
            <person name="Mavromatis K."/>
            <person name="Ovchinnikova G."/>
            <person name="Daligault H."/>
            <person name="Detter J.C."/>
            <person name="Han C."/>
            <person name="Tapia R."/>
            <person name="Larimer F."/>
            <person name="Land M."/>
            <person name="Hauser L."/>
            <person name="Markowitz V."/>
            <person name="Cheng J.-F."/>
            <person name="Hugenholtz P."/>
            <person name="Woyke T."/>
            <person name="Wu D."/>
            <person name="Spring S."/>
            <person name="Schueler E."/>
            <person name="Brambilla E."/>
            <person name="Klenk H.-P."/>
            <person name="Eisen J.A."/>
        </authorList>
    </citation>
    <scope>NUCLEOTIDE SEQUENCE</scope>
    <source>
        <strain evidence="10">DSM 4017</strain>
    </source>
</reference>
<dbReference type="SUPFAM" id="SSF55347">
    <property type="entry name" value="Glyceraldehyde-3-phosphate dehydrogenase-like, C-terminal domain"/>
    <property type="match status" value="1"/>
</dbReference>
<evidence type="ECO:0000313" key="10">
    <source>
        <dbReference type="EMBL" id="AEH60685.1"/>
    </source>
</evidence>
<keyword evidence="7" id="KW-0963">Cytoplasm</keyword>
<keyword evidence="3 7" id="KW-0028">Amino-acid biosynthesis</keyword>
<dbReference type="HOGENOM" id="CLU_006384_0_1_2"/>
<dbReference type="HAMAP" id="MF_00150">
    <property type="entry name" value="ArgC_type1"/>
    <property type="match status" value="1"/>
</dbReference>
<comment type="similarity">
    <text evidence="7">Belongs to the NAGSA dehydrogenase family. Type 1 subfamily.</text>
</comment>
<dbReference type="UniPathway" id="UPA00068">
    <property type="reaction ID" value="UER00108"/>
</dbReference>
<dbReference type="InterPro" id="IPR023013">
    <property type="entry name" value="AGPR_AS"/>
</dbReference>
<dbReference type="InterPro" id="IPR000534">
    <property type="entry name" value="Semialdehyde_DH_NAD-bd"/>
</dbReference>
<dbReference type="RefSeq" id="WP_013898124.1">
    <property type="nucleotide sequence ID" value="NC_015676.1"/>
</dbReference>
<dbReference type="Pfam" id="PF22698">
    <property type="entry name" value="Semialdhyde_dhC_1"/>
    <property type="match status" value="1"/>
</dbReference>
<evidence type="ECO:0000256" key="2">
    <source>
        <dbReference type="ARBA" id="ARBA00022571"/>
    </source>
</evidence>
<dbReference type="AlphaFoldDB" id="F7XKY7"/>
<comment type="subcellular location">
    <subcellularLocation>
        <location evidence="7">Cytoplasm</location>
    </subcellularLocation>
</comment>
<dbReference type="KEGG" id="mzh:Mzhil_0823"/>
<dbReference type="Gene3D" id="3.40.50.720">
    <property type="entry name" value="NAD(P)-binding Rossmann-like Domain"/>
    <property type="match status" value="1"/>
</dbReference>
<dbReference type="EMBL" id="CP002101">
    <property type="protein sequence ID" value="AEH60685.1"/>
    <property type="molecule type" value="Genomic_DNA"/>
</dbReference>
<protein>
    <recommendedName>
        <fullName evidence="7">N-acetyl-gamma-glutamyl-phosphate reductase</fullName>
        <shortName evidence="7">AGPR</shortName>
        <ecNumber evidence="7">1.2.1.38</ecNumber>
    </recommendedName>
    <alternativeName>
        <fullName evidence="7">N-acetyl-glutamate semialdehyde dehydrogenase</fullName>
        <shortName evidence="7">NAGSA dehydrogenase</shortName>
    </alternativeName>
</protein>
<dbReference type="PANTHER" id="PTHR32338:SF10">
    <property type="entry name" value="N-ACETYL-GAMMA-GLUTAMYL-PHOSPHATE REDUCTASE, CHLOROPLASTIC-RELATED"/>
    <property type="match status" value="1"/>
</dbReference>
<comment type="function">
    <text evidence="7">Catalyzes the NADPH-dependent reduction of N-acetyl-5-glutamyl phosphate to yield N-acetyl-L-glutamate 5-semialdehyde.</text>
</comment>
<evidence type="ECO:0000259" key="9">
    <source>
        <dbReference type="SMART" id="SM00859"/>
    </source>
</evidence>
<dbReference type="InterPro" id="IPR000706">
    <property type="entry name" value="AGPR_type-1"/>
</dbReference>
<dbReference type="CDD" id="cd17895">
    <property type="entry name" value="AGPR_1_N"/>
    <property type="match status" value="1"/>
</dbReference>
<keyword evidence="4 7" id="KW-0521">NADP</keyword>